<accession>A0A2P6MLU6</accession>
<keyword evidence="1" id="KW-1133">Transmembrane helix</keyword>
<feature type="transmembrane region" description="Helical" evidence="1">
    <location>
        <begin position="48"/>
        <end position="66"/>
    </location>
</feature>
<dbReference type="Pfam" id="PF22765">
    <property type="entry name" value="DUF7010"/>
    <property type="match status" value="1"/>
</dbReference>
<feature type="transmembrane region" description="Helical" evidence="1">
    <location>
        <begin position="106"/>
        <end position="123"/>
    </location>
</feature>
<organism evidence="2 3">
    <name type="scientific">Alkalicoccus urumqiensis</name>
    <name type="common">Bacillus urumqiensis</name>
    <dbReference type="NCBI Taxonomy" id="1548213"/>
    <lineage>
        <taxon>Bacteria</taxon>
        <taxon>Bacillati</taxon>
        <taxon>Bacillota</taxon>
        <taxon>Bacilli</taxon>
        <taxon>Bacillales</taxon>
        <taxon>Bacillaceae</taxon>
        <taxon>Alkalicoccus</taxon>
    </lineage>
</organism>
<dbReference type="InterPro" id="IPR053824">
    <property type="entry name" value="DUF7010"/>
</dbReference>
<feature type="transmembrane region" description="Helical" evidence="1">
    <location>
        <begin position="21"/>
        <end position="42"/>
    </location>
</feature>
<keyword evidence="3" id="KW-1185">Reference proteome</keyword>
<evidence type="ECO:0000313" key="2">
    <source>
        <dbReference type="EMBL" id="PRO67265.1"/>
    </source>
</evidence>
<protein>
    <submittedName>
        <fullName evidence="2">Uncharacterized protein</fullName>
    </submittedName>
</protein>
<keyword evidence="1" id="KW-0812">Transmembrane</keyword>
<gene>
    <name evidence="2" type="ORF">C6I21_01515</name>
</gene>
<keyword evidence="1" id="KW-0472">Membrane</keyword>
<proteinExistence type="predicted"/>
<sequence>MSNVEQWRLELSLRGKNGIAFLSAGAVIWTVITVLHFLPLSLFQQNTGVLFTTGIMFPLSLVFSALYQADWKLEGHPLAALGLYLNLAQLMYFPLLFWAFSEAPEQVVLFLAVITSAHFYPYGWFYNSRAYYVMAPAGAVGVMLVYAASGGADWTIPAVMVVLLMVLLLWNRQLYQRRRKSVSRETTG</sequence>
<feature type="transmembrane region" description="Helical" evidence="1">
    <location>
        <begin position="154"/>
        <end position="171"/>
    </location>
</feature>
<feature type="transmembrane region" description="Helical" evidence="1">
    <location>
        <begin position="78"/>
        <end position="100"/>
    </location>
</feature>
<comment type="caution">
    <text evidence="2">The sequence shown here is derived from an EMBL/GenBank/DDBJ whole genome shotgun (WGS) entry which is preliminary data.</text>
</comment>
<reference evidence="2 3" key="1">
    <citation type="submission" date="2018-03" db="EMBL/GenBank/DDBJ databases">
        <title>Bacillus urumqiensis sp. nov., a moderately haloalkaliphilic bacterium isolated from a salt lake.</title>
        <authorList>
            <person name="Zhao B."/>
            <person name="Liao Z."/>
        </authorList>
    </citation>
    <scope>NUCLEOTIDE SEQUENCE [LARGE SCALE GENOMIC DNA]</scope>
    <source>
        <strain evidence="2 3">BZ-SZ-XJ18</strain>
    </source>
</reference>
<dbReference type="RefSeq" id="WP_105957649.1">
    <property type="nucleotide sequence ID" value="NZ_PVNS01000001.1"/>
</dbReference>
<evidence type="ECO:0000313" key="3">
    <source>
        <dbReference type="Proteomes" id="UP000243650"/>
    </source>
</evidence>
<dbReference type="EMBL" id="PVNS01000001">
    <property type="protein sequence ID" value="PRO67265.1"/>
    <property type="molecule type" value="Genomic_DNA"/>
</dbReference>
<dbReference type="AlphaFoldDB" id="A0A2P6MLU6"/>
<dbReference type="Proteomes" id="UP000243650">
    <property type="component" value="Unassembled WGS sequence"/>
</dbReference>
<evidence type="ECO:0000256" key="1">
    <source>
        <dbReference type="SAM" id="Phobius"/>
    </source>
</evidence>
<name>A0A2P6MLU6_ALKUR</name>
<dbReference type="OrthoDB" id="3242785at2"/>